<feature type="chain" id="PRO_5043389143" evidence="2">
    <location>
        <begin position="23"/>
        <end position="452"/>
    </location>
</feature>
<evidence type="ECO:0000256" key="1">
    <source>
        <dbReference type="SAM" id="MobiDB-lite"/>
    </source>
</evidence>
<proteinExistence type="predicted"/>
<feature type="compositionally biased region" description="Basic and acidic residues" evidence="1">
    <location>
        <begin position="185"/>
        <end position="194"/>
    </location>
</feature>
<evidence type="ECO:0000256" key="2">
    <source>
        <dbReference type="SAM" id="SignalP"/>
    </source>
</evidence>
<dbReference type="NCBIfam" id="TIGR03755">
    <property type="entry name" value="conj_TIGR03755"/>
    <property type="match status" value="1"/>
</dbReference>
<organism evidence="3 4">
    <name type="scientific">Mergibacter septicus</name>
    <dbReference type="NCBI Taxonomy" id="221402"/>
    <lineage>
        <taxon>Bacteria</taxon>
        <taxon>Pseudomonadati</taxon>
        <taxon>Pseudomonadota</taxon>
        <taxon>Gammaproteobacteria</taxon>
        <taxon>Pasteurellales</taxon>
        <taxon>Pasteurellaceae</taxon>
        <taxon>Mergibacter</taxon>
    </lineage>
</organism>
<reference evidence="3" key="1">
    <citation type="submission" date="2017-06" db="EMBL/GenBank/DDBJ databases">
        <title>Genome sequencing of pathogenic and non-pathogenic strains within Bisgaard taxon 40.</title>
        <authorList>
            <person name="Ladner J.T."/>
            <person name="Lovett S.P."/>
            <person name="Koroleva G."/>
            <person name="Lorch J.M."/>
        </authorList>
    </citation>
    <scope>NUCLEOTIDE SEQUENCE</scope>
    <source>
        <strain evidence="3">27576-1-I1</strain>
    </source>
</reference>
<accession>A0A8E3S7R2</accession>
<evidence type="ECO:0000313" key="3">
    <source>
        <dbReference type="EMBL" id="QDJ13983.1"/>
    </source>
</evidence>
<dbReference type="RefSeq" id="WP_261919935.1">
    <property type="nucleotide sequence ID" value="NZ_CP022011.1"/>
</dbReference>
<sequence length="452" mass="49191">MKKVKFILMSSLIVAITNYSFASQNYIQATGSAISDNVYYQIGGGNAIMTPPTRQNPYALSVGLGWNANLTCGNFDIKTTVRNQLNNATEGFKDLMGNIIQSATGAVASLPAMVIQRANPQLYDLLTNGVLQGKLDFANAKTSCEALSKKAGDYIDDNGWNIIAKKENLQEKIQSSGGDAVRATKNADKEDGEKGITWIGGQKRGGRGQQPINVILDTAKAGFNILNGRTPTSNASVTTSSCSGLLCETWKNPREASEWLTEVIGDRTINTCNQCGQEKSRAGTGLSPLIEKETKSVSEKLSKVLHERVPSTEDLKSVSSASIPVTRGLIEALKEDPDQIVLSNRLASEIAVSRILEKAILARRTLLAGMREPNVAVNEKAQKELEKSLMLIDREIEQIRLEMDLQRSITNNTATVILNKRFANQSTSYDSNTPTDSDKKFRELSLPITGDN</sequence>
<protein>
    <submittedName>
        <fullName evidence="3">Integrating conjugative element protein</fullName>
    </submittedName>
</protein>
<keyword evidence="4" id="KW-1185">Reference proteome</keyword>
<dbReference type="InterPro" id="IPR021204">
    <property type="entry name" value="Integr_conj_element_PFL4711"/>
</dbReference>
<dbReference type="Proteomes" id="UP000955338">
    <property type="component" value="Chromosome"/>
</dbReference>
<dbReference type="AlphaFoldDB" id="A0A8E3S7R2"/>
<evidence type="ECO:0000313" key="4">
    <source>
        <dbReference type="Proteomes" id="UP000955338"/>
    </source>
</evidence>
<gene>
    <name evidence="3" type="ORF">CEP48_00355</name>
</gene>
<dbReference type="EMBL" id="CP022011">
    <property type="protein sequence ID" value="QDJ13983.1"/>
    <property type="molecule type" value="Genomic_DNA"/>
</dbReference>
<feature type="signal peptide" evidence="2">
    <location>
        <begin position="1"/>
        <end position="22"/>
    </location>
</feature>
<keyword evidence="2" id="KW-0732">Signal</keyword>
<feature type="region of interest" description="Disordered" evidence="1">
    <location>
        <begin position="174"/>
        <end position="195"/>
    </location>
</feature>
<name>A0A8E3S7R2_9PAST</name>